<accession>N6TQN5</accession>
<evidence type="ECO:0000313" key="1">
    <source>
        <dbReference type="EMBL" id="ENN80373.1"/>
    </source>
</evidence>
<organism evidence="1">
    <name type="scientific">Dendroctonus ponderosae</name>
    <name type="common">Mountain pine beetle</name>
    <dbReference type="NCBI Taxonomy" id="77166"/>
    <lineage>
        <taxon>Eukaryota</taxon>
        <taxon>Metazoa</taxon>
        <taxon>Ecdysozoa</taxon>
        <taxon>Arthropoda</taxon>
        <taxon>Hexapoda</taxon>
        <taxon>Insecta</taxon>
        <taxon>Pterygota</taxon>
        <taxon>Neoptera</taxon>
        <taxon>Endopterygota</taxon>
        <taxon>Coleoptera</taxon>
        <taxon>Polyphaga</taxon>
        <taxon>Cucujiformia</taxon>
        <taxon>Curculionidae</taxon>
        <taxon>Scolytinae</taxon>
        <taxon>Dendroctonus</taxon>
    </lineage>
</organism>
<feature type="non-terminal residue" evidence="1">
    <location>
        <position position="1"/>
    </location>
</feature>
<proteinExistence type="predicted"/>
<dbReference type="HOGENOM" id="CLU_2560630_0_0_1"/>
<sequence>MKTLIAFFALVAVVFAYPGGLGGLGGGHGGGDYATPIIHGHPVVTKVFEGPGLGYFTNYAPKIDRPLVGRGFGPHIYGGKGH</sequence>
<name>N6TQN5_DENPD</name>
<reference evidence="1" key="1">
    <citation type="journal article" date="2013" name="Genome Biol.">
        <title>Draft genome of the mountain pine beetle, Dendroctonus ponderosae Hopkins, a major forest pest.</title>
        <authorList>
            <person name="Keeling C.I."/>
            <person name="Yuen M.M."/>
            <person name="Liao N.Y."/>
            <person name="Docking T.R."/>
            <person name="Chan S.K."/>
            <person name="Taylor G.A."/>
            <person name="Palmquist D.L."/>
            <person name="Jackman S.D."/>
            <person name="Nguyen A."/>
            <person name="Li M."/>
            <person name="Henderson H."/>
            <person name="Janes J.K."/>
            <person name="Zhao Y."/>
            <person name="Pandoh P."/>
            <person name="Moore R."/>
            <person name="Sperling F.A."/>
            <person name="Huber D.P."/>
            <person name="Birol I."/>
            <person name="Jones S.J."/>
            <person name="Bohlmann J."/>
        </authorList>
    </citation>
    <scope>NUCLEOTIDE SEQUENCE</scope>
</reference>
<protein>
    <submittedName>
        <fullName evidence="1">Uncharacterized protein</fullName>
    </submittedName>
</protein>
<gene>
    <name evidence="1" type="ORF">YQE_03208</name>
</gene>
<dbReference type="AlphaFoldDB" id="N6TQN5"/>
<dbReference type="EMBL" id="KB740557">
    <property type="protein sequence ID" value="ENN80373.1"/>
    <property type="molecule type" value="Genomic_DNA"/>
</dbReference>